<name>A0A1S2UP77_9PSED</name>
<dbReference type="OrthoDB" id="6893755at2"/>
<evidence type="ECO:0000313" key="3">
    <source>
        <dbReference type="Proteomes" id="UP000181661"/>
    </source>
</evidence>
<dbReference type="PROSITE" id="PS51257">
    <property type="entry name" value="PROKAR_LIPOPROTEIN"/>
    <property type="match status" value="1"/>
</dbReference>
<evidence type="ECO:0008006" key="5">
    <source>
        <dbReference type="Google" id="ProtNLM"/>
    </source>
</evidence>
<dbReference type="AlphaFoldDB" id="A0A1S2UP77"/>
<sequence length="117" mass="12323">MKDLRNGLYGTALVLAAAGLGGCASSMTVTGEPGVKMGDSYAQVLAVVSRNNAVTKQVDGQGFRAEGYSAMFKDCRTKYFLFQGADGLQRVSYEPAPHLSVNQNCRQPQAALSSPAS</sequence>
<proteinExistence type="predicted"/>
<organism evidence="1 3">
    <name type="scientific">Pseudomonas costantinii</name>
    <dbReference type="NCBI Taxonomy" id="168469"/>
    <lineage>
        <taxon>Bacteria</taxon>
        <taxon>Pseudomonadati</taxon>
        <taxon>Pseudomonadota</taxon>
        <taxon>Gammaproteobacteria</taxon>
        <taxon>Pseudomonadales</taxon>
        <taxon>Pseudomonadaceae</taxon>
        <taxon>Pseudomonas</taxon>
    </lineage>
</organism>
<evidence type="ECO:0000313" key="4">
    <source>
        <dbReference type="Proteomes" id="UP000182179"/>
    </source>
</evidence>
<reference evidence="1 3" key="1">
    <citation type="submission" date="2016-08" db="EMBL/GenBank/DDBJ databases">
        <title>Draft genome sequence of Pseudomonas costantinii LMG 22119, type strain isolated from cultivated mushroom (Agaricus bisporus) sporophores.</title>
        <authorList>
            <person name="Tambong J.T."/>
        </authorList>
    </citation>
    <scope>NUCLEOTIDE SEQUENCE [LARGE SCALE GENOMIC DNA]</scope>
    <source>
        <strain evidence="1 3">LMG 22119</strain>
    </source>
</reference>
<dbReference type="Proteomes" id="UP000181661">
    <property type="component" value="Unassembled WGS sequence"/>
</dbReference>
<reference evidence="2 4" key="2">
    <citation type="submission" date="2016-10" db="EMBL/GenBank/DDBJ databases">
        <authorList>
            <person name="Varghese N."/>
            <person name="Submissions S."/>
        </authorList>
    </citation>
    <scope>NUCLEOTIDE SEQUENCE [LARGE SCALE GENOMIC DNA]</scope>
    <source>
        <strain evidence="2 4">BS2773</strain>
    </source>
</reference>
<comment type="caution">
    <text evidence="1">The sequence shown here is derived from an EMBL/GenBank/DDBJ whole genome shotgun (WGS) entry which is preliminary data.</text>
</comment>
<evidence type="ECO:0000313" key="2">
    <source>
        <dbReference type="EMBL" id="SED57384.1"/>
    </source>
</evidence>
<keyword evidence="4" id="KW-1185">Reference proteome</keyword>
<dbReference type="Proteomes" id="UP000182179">
    <property type="component" value="Unassembled WGS sequence"/>
</dbReference>
<dbReference type="EMBL" id="MDDR01000040">
    <property type="protein sequence ID" value="OIN48079.1"/>
    <property type="molecule type" value="Genomic_DNA"/>
</dbReference>
<protein>
    <recommendedName>
        <fullName evidence="5">Lipoprotein</fullName>
    </recommendedName>
</protein>
<evidence type="ECO:0000313" key="1">
    <source>
        <dbReference type="EMBL" id="OIN48079.1"/>
    </source>
</evidence>
<dbReference type="EMBL" id="FNTS01000002">
    <property type="protein sequence ID" value="SED57384.1"/>
    <property type="molecule type" value="Genomic_DNA"/>
</dbReference>
<dbReference type="RefSeq" id="WP_071486501.1">
    <property type="nucleotide sequence ID" value="NZ_FNTS01000002.1"/>
</dbReference>
<gene>
    <name evidence="1" type="ORF">BFL40_25340</name>
    <name evidence="2" type="ORF">SAMN04515675_1619</name>
</gene>
<accession>A0A1S2UP77</accession>